<dbReference type="AlphaFoldDB" id="A0A975D3J9"/>
<dbReference type="RefSeq" id="WP_016745535.1">
    <property type="nucleotide sequence ID" value="NZ_CP059319.1"/>
</dbReference>
<reference evidence="2" key="1">
    <citation type="submission" date="2020-07" db="EMBL/GenBank/DDBJ databases">
        <authorList>
            <person name="Camacho E."/>
        </authorList>
    </citation>
    <scope>NUCLEOTIDE SEQUENCE</scope>
    <source>
        <strain evidence="2">MPO218</strain>
    </source>
</reference>
<name>A0A975D3J9_9SPHN</name>
<proteinExistence type="predicted"/>
<protein>
    <submittedName>
        <fullName evidence="2">Nuclear transport factor 2 family protein</fullName>
    </submittedName>
</protein>
<sequence length="130" mass="13704">MSSTGTAIVGAFFAAFGAGDVPGAMALLAPDVRWTLHAHGIPWGGTYKGPEGVGDFFARFGEFAEPIEMTPKSMAEAEGLVYVRGIERSKVKATGKDYAVEWVHVIGTGDGKITSFDEYLDSAAIAAAMR</sequence>
<dbReference type="EMBL" id="CP059319">
    <property type="protein sequence ID" value="QTH22221.1"/>
    <property type="molecule type" value="Genomic_DNA"/>
</dbReference>
<evidence type="ECO:0000313" key="3">
    <source>
        <dbReference type="Proteomes" id="UP000664914"/>
    </source>
</evidence>
<dbReference type="InterPro" id="IPR032710">
    <property type="entry name" value="NTF2-like_dom_sf"/>
</dbReference>
<evidence type="ECO:0000313" key="2">
    <source>
        <dbReference type="EMBL" id="QTH22221.1"/>
    </source>
</evidence>
<organism evidence="2 3">
    <name type="scientific">Rhizorhabdus wittichii</name>
    <dbReference type="NCBI Taxonomy" id="160791"/>
    <lineage>
        <taxon>Bacteria</taxon>
        <taxon>Pseudomonadati</taxon>
        <taxon>Pseudomonadota</taxon>
        <taxon>Alphaproteobacteria</taxon>
        <taxon>Sphingomonadales</taxon>
        <taxon>Sphingomonadaceae</taxon>
        <taxon>Rhizorhabdus</taxon>
    </lineage>
</organism>
<dbReference type="Pfam" id="PF12680">
    <property type="entry name" value="SnoaL_2"/>
    <property type="match status" value="1"/>
</dbReference>
<accession>A0A975D3J9</accession>
<dbReference type="Proteomes" id="UP000664914">
    <property type="component" value="Chromosome"/>
</dbReference>
<dbReference type="Gene3D" id="3.10.450.50">
    <property type="match status" value="1"/>
</dbReference>
<reference evidence="2" key="2">
    <citation type="submission" date="2021-04" db="EMBL/GenBank/DDBJ databases">
        <title>Isolation and genomic analysis of the ibuprofen-degrading bacterium Sphingomonas strain MPO218.</title>
        <authorList>
            <person name="Aulestia M."/>
            <person name="Flores A."/>
            <person name="Mangas E.L."/>
            <person name="Perez-Pulido A.J."/>
            <person name="Santero E."/>
            <person name="Camacho E.M."/>
        </authorList>
    </citation>
    <scope>NUCLEOTIDE SEQUENCE</scope>
    <source>
        <strain evidence="2">MPO218</strain>
    </source>
</reference>
<dbReference type="SUPFAM" id="SSF54427">
    <property type="entry name" value="NTF2-like"/>
    <property type="match status" value="1"/>
</dbReference>
<gene>
    <name evidence="2" type="ORF">HRJ34_01415</name>
</gene>
<evidence type="ECO:0000259" key="1">
    <source>
        <dbReference type="Pfam" id="PF12680"/>
    </source>
</evidence>
<dbReference type="PANTHER" id="PTHR41252:SF1">
    <property type="entry name" value="BLR2505 PROTEIN"/>
    <property type="match status" value="1"/>
</dbReference>
<dbReference type="InterPro" id="IPR037401">
    <property type="entry name" value="SnoaL-like"/>
</dbReference>
<dbReference type="PANTHER" id="PTHR41252">
    <property type="entry name" value="BLR2505 PROTEIN"/>
    <property type="match status" value="1"/>
</dbReference>
<feature type="domain" description="SnoaL-like" evidence="1">
    <location>
        <begin position="9"/>
        <end position="115"/>
    </location>
</feature>